<keyword evidence="3" id="KW-1185">Reference proteome</keyword>
<proteinExistence type="predicted"/>
<accession>A0A934VKY0</accession>
<dbReference type="SUPFAM" id="SSF103642">
    <property type="entry name" value="Sec-C motif"/>
    <property type="match status" value="1"/>
</dbReference>
<dbReference type="Gene3D" id="3.10.450.50">
    <property type="match status" value="1"/>
</dbReference>
<dbReference type="Pfam" id="PF02810">
    <property type="entry name" value="SEC-C"/>
    <property type="match status" value="1"/>
</dbReference>
<dbReference type="SUPFAM" id="SSF101327">
    <property type="entry name" value="YgfB-like"/>
    <property type="match status" value="1"/>
</dbReference>
<dbReference type="InterPro" id="IPR011978">
    <property type="entry name" value="YgfB-like"/>
</dbReference>
<dbReference type="InterPro" id="IPR036255">
    <property type="entry name" value="YgfB-like_sf"/>
</dbReference>
<reference evidence="2" key="1">
    <citation type="submission" date="2021-01" db="EMBL/GenBank/DDBJ databases">
        <title>Modified the classification status of verrucomicrobia.</title>
        <authorList>
            <person name="Feng X."/>
        </authorList>
    </citation>
    <scope>NUCLEOTIDE SEQUENCE</scope>
    <source>
        <strain evidence="2">KCTC 12986</strain>
    </source>
</reference>
<dbReference type="InterPro" id="IPR004027">
    <property type="entry name" value="SEC_C_motif"/>
</dbReference>
<protein>
    <submittedName>
        <fullName evidence="2">UPF0149 family protein</fullName>
    </submittedName>
</protein>
<dbReference type="Proteomes" id="UP000604083">
    <property type="component" value="Unassembled WGS sequence"/>
</dbReference>
<evidence type="ECO:0000313" key="3">
    <source>
        <dbReference type="Proteomes" id="UP000604083"/>
    </source>
</evidence>
<feature type="region of interest" description="Disordered" evidence="1">
    <location>
        <begin position="437"/>
        <end position="467"/>
    </location>
</feature>
<dbReference type="PANTHER" id="PTHR33747:SF1">
    <property type="entry name" value="ADENYLATE CYCLASE-ASSOCIATED CAP C-TERMINAL DOMAIN-CONTAINING PROTEIN"/>
    <property type="match status" value="1"/>
</dbReference>
<comment type="caution">
    <text evidence="2">The sequence shown here is derived from an EMBL/GenBank/DDBJ whole genome shotgun (WGS) entry which is preliminary data.</text>
</comment>
<dbReference type="AlphaFoldDB" id="A0A934VKY0"/>
<evidence type="ECO:0000256" key="1">
    <source>
        <dbReference type="SAM" id="MobiDB-lite"/>
    </source>
</evidence>
<dbReference type="EMBL" id="JAENIO010000001">
    <property type="protein sequence ID" value="MBK1832546.1"/>
    <property type="molecule type" value="Genomic_DNA"/>
</dbReference>
<dbReference type="RefSeq" id="WP_200389980.1">
    <property type="nucleotide sequence ID" value="NZ_JAENIO010000001.1"/>
</dbReference>
<organism evidence="2 3">
    <name type="scientific">Roseibacillus ishigakijimensis</name>
    <dbReference type="NCBI Taxonomy" id="454146"/>
    <lineage>
        <taxon>Bacteria</taxon>
        <taxon>Pseudomonadati</taxon>
        <taxon>Verrucomicrobiota</taxon>
        <taxon>Verrucomicrobiia</taxon>
        <taxon>Verrucomicrobiales</taxon>
        <taxon>Verrucomicrobiaceae</taxon>
        <taxon>Roseibacillus</taxon>
    </lineage>
</organism>
<name>A0A934VKY0_9BACT</name>
<sequence length="474" mass="53523">MTADEIYSKLAGLPEPTLKRKDWPDYAALGFTEADEETLLDLIDEYHLAPEQDDEESAVSIHAWRALATQARRENLAEFITLLHATSAIDDDWYPNDFPHLLAPLGMDILPVLRELIGDDILVNSSLIDAITALPSNEEERISATEQLLPLFQKESLDRQTRSCLISAFIELKAKQMAGQIEEAFANNRVDVSLNGDWEEVQIALGLREKRETARPNFFQLENELALQERLDFLGEFPADSNPHAQMQYLLSLHATSQSLSGIDELDGFLLAAAMSPDDPPFRQIEAAVWSLGNGDEIAIPDFRDKKEAKLWRQLLKTHYETVKQGLRDDSYLPLVFPWPDAEDSMDPEAPYFSNWTDGFGRGYDVFVENPEKEEYAFINELIFEILEAEEEGIRLLEDRDDNPMFRLMDHLLASGTFATGEGGFDGLSLYESAEDIFPEPTPATPQPEKKAKINRNDPCPCGSGKKYKKCCLN</sequence>
<dbReference type="PANTHER" id="PTHR33747">
    <property type="entry name" value="UPF0225 PROTEIN SCO1677"/>
    <property type="match status" value="1"/>
</dbReference>
<dbReference type="Pfam" id="PF03695">
    <property type="entry name" value="UPF0149"/>
    <property type="match status" value="1"/>
</dbReference>
<gene>
    <name evidence="2" type="ORF">JIN78_00620</name>
</gene>
<evidence type="ECO:0000313" key="2">
    <source>
        <dbReference type="EMBL" id="MBK1832546.1"/>
    </source>
</evidence>